<evidence type="ECO:0000256" key="5">
    <source>
        <dbReference type="ARBA" id="ARBA00022989"/>
    </source>
</evidence>
<keyword evidence="4 8" id="KW-0812">Transmembrane</keyword>
<evidence type="ECO:0000313" key="10">
    <source>
        <dbReference type="EMBL" id="KKM81227.1"/>
    </source>
</evidence>
<accession>A0A0F9NIQ6</accession>
<dbReference type="GO" id="GO:0016410">
    <property type="term" value="F:N-acyltransferase activity"/>
    <property type="evidence" value="ECO:0007669"/>
    <property type="project" value="InterPro"/>
</dbReference>
<keyword evidence="2" id="KW-1003">Cell membrane</keyword>
<protein>
    <recommendedName>
        <fullName evidence="9">CN hydrolase domain-containing protein</fullName>
    </recommendedName>
</protein>
<feature type="transmembrane region" description="Helical" evidence="8">
    <location>
        <begin position="201"/>
        <end position="220"/>
    </location>
</feature>
<proteinExistence type="inferred from homology"/>
<organism evidence="10">
    <name type="scientific">marine sediment metagenome</name>
    <dbReference type="NCBI Taxonomy" id="412755"/>
    <lineage>
        <taxon>unclassified sequences</taxon>
        <taxon>metagenomes</taxon>
        <taxon>ecological metagenomes</taxon>
    </lineage>
</organism>
<dbReference type="InterPro" id="IPR045378">
    <property type="entry name" value="LNT_N"/>
</dbReference>
<keyword evidence="5 8" id="KW-1133">Transmembrane helix</keyword>
<dbReference type="InterPro" id="IPR004563">
    <property type="entry name" value="Apolipo_AcylTrfase"/>
</dbReference>
<evidence type="ECO:0000256" key="1">
    <source>
        <dbReference type="ARBA" id="ARBA00004651"/>
    </source>
</evidence>
<dbReference type="SUPFAM" id="SSF56317">
    <property type="entry name" value="Carbon-nitrogen hydrolase"/>
    <property type="match status" value="1"/>
</dbReference>
<evidence type="ECO:0000256" key="4">
    <source>
        <dbReference type="ARBA" id="ARBA00022692"/>
    </source>
</evidence>
<dbReference type="InterPro" id="IPR003010">
    <property type="entry name" value="C-N_Hydrolase"/>
</dbReference>
<dbReference type="Pfam" id="PF20154">
    <property type="entry name" value="LNT_N"/>
    <property type="match status" value="1"/>
</dbReference>
<dbReference type="PROSITE" id="PS50263">
    <property type="entry name" value="CN_HYDROLASE"/>
    <property type="match status" value="1"/>
</dbReference>
<evidence type="ECO:0000256" key="8">
    <source>
        <dbReference type="SAM" id="Phobius"/>
    </source>
</evidence>
<dbReference type="AlphaFoldDB" id="A0A0F9NIQ6"/>
<comment type="caution">
    <text evidence="10">The sequence shown here is derived from an EMBL/GenBank/DDBJ whole genome shotgun (WGS) entry which is preliminary data.</text>
</comment>
<reference evidence="10" key="1">
    <citation type="journal article" date="2015" name="Nature">
        <title>Complex archaea that bridge the gap between prokaryotes and eukaryotes.</title>
        <authorList>
            <person name="Spang A."/>
            <person name="Saw J.H."/>
            <person name="Jorgensen S.L."/>
            <person name="Zaremba-Niedzwiedzka K."/>
            <person name="Martijn J."/>
            <person name="Lind A.E."/>
            <person name="van Eijk R."/>
            <person name="Schleper C."/>
            <person name="Guy L."/>
            <person name="Ettema T.J."/>
        </authorList>
    </citation>
    <scope>NUCLEOTIDE SEQUENCE</scope>
</reference>
<evidence type="ECO:0000256" key="6">
    <source>
        <dbReference type="ARBA" id="ARBA00023136"/>
    </source>
</evidence>
<dbReference type="PANTHER" id="PTHR38686">
    <property type="entry name" value="APOLIPOPROTEIN N-ACYLTRANSFERASE"/>
    <property type="match status" value="1"/>
</dbReference>
<feature type="domain" description="CN hydrolase" evidence="9">
    <location>
        <begin position="234"/>
        <end position="469"/>
    </location>
</feature>
<evidence type="ECO:0000259" key="9">
    <source>
        <dbReference type="PROSITE" id="PS50263"/>
    </source>
</evidence>
<feature type="transmembrane region" description="Helical" evidence="8">
    <location>
        <begin position="91"/>
        <end position="120"/>
    </location>
</feature>
<dbReference type="PANTHER" id="PTHR38686:SF1">
    <property type="entry name" value="APOLIPOPROTEIN N-ACYLTRANSFERASE"/>
    <property type="match status" value="1"/>
</dbReference>
<feature type="transmembrane region" description="Helical" evidence="8">
    <location>
        <begin position="63"/>
        <end position="84"/>
    </location>
</feature>
<name>A0A0F9NIQ6_9ZZZZ</name>
<dbReference type="HAMAP" id="MF_01148">
    <property type="entry name" value="Lnt"/>
    <property type="match status" value="1"/>
</dbReference>
<dbReference type="NCBIfam" id="TIGR00546">
    <property type="entry name" value="lnt"/>
    <property type="match status" value="1"/>
</dbReference>
<gene>
    <name evidence="10" type="ORF">LCGC14_1331930</name>
</gene>
<comment type="subcellular location">
    <subcellularLocation>
        <location evidence="1">Cell membrane</location>
        <topology evidence="1">Multi-pass membrane protein</topology>
    </subcellularLocation>
</comment>
<evidence type="ECO:0000256" key="2">
    <source>
        <dbReference type="ARBA" id="ARBA00022475"/>
    </source>
</evidence>
<dbReference type="Gene3D" id="3.60.110.10">
    <property type="entry name" value="Carbon-nitrogen hydrolase"/>
    <property type="match status" value="1"/>
</dbReference>
<sequence length="485" mass="52830">MISVATFASRVRSSRLVSFALTAAVGAALVLGFAPWSWGALAPWPMAVLFYQTRSESVSQALARGYVFGLGLFGFGIAWIHVAVLQFGVGLILAVPATVALVMLMSVFCAMALGFAAWIAPPMSGKRFSLLPVAWVLGEWLRGWLFTGFPWLQLGYTQTGSELAPFVAPITGVLGLSTIVAFVAASLAFGMSMRKRRWSILSLLLWITILLLPWPTLSLLSTRPSGDAIKTVLVQGNIPQAIKWQPEALQGIIARYRQLSEPYWNSVDLIVWPETAIPEVCRDGSRAPFNALGQRARDSRAQLVAGALRLQGEHVYNSVFDIGSGDFSDKQHLVPFGEYVPFSRWLDSLLRELGIELSDLTAASGMSSLPVGDIDVGAPICYEMAFGAQVAQFAANTQLLINISNDAWFGRTIGLWQNLEMARMRAMETGRPVLRATNTGLTAVIGADGQVRKRIAPFSPGVLVENVVPRTGKTPYVRWRSAWVL</sequence>
<dbReference type="InterPro" id="IPR036526">
    <property type="entry name" value="C-N_Hydrolase_sf"/>
</dbReference>
<evidence type="ECO:0000256" key="3">
    <source>
        <dbReference type="ARBA" id="ARBA00022679"/>
    </source>
</evidence>
<feature type="transmembrane region" description="Helical" evidence="8">
    <location>
        <begin position="166"/>
        <end position="189"/>
    </location>
</feature>
<dbReference type="GO" id="GO:0005886">
    <property type="term" value="C:plasma membrane"/>
    <property type="evidence" value="ECO:0007669"/>
    <property type="project" value="UniProtKB-SubCell"/>
</dbReference>
<evidence type="ECO:0000256" key="7">
    <source>
        <dbReference type="ARBA" id="ARBA00023315"/>
    </source>
</evidence>
<dbReference type="EMBL" id="LAZR01008057">
    <property type="protein sequence ID" value="KKM81227.1"/>
    <property type="molecule type" value="Genomic_DNA"/>
</dbReference>
<keyword evidence="3" id="KW-0808">Transferase</keyword>
<dbReference type="GO" id="GO:0042158">
    <property type="term" value="P:lipoprotein biosynthetic process"/>
    <property type="evidence" value="ECO:0007669"/>
    <property type="project" value="InterPro"/>
</dbReference>
<keyword evidence="6 8" id="KW-0472">Membrane</keyword>
<dbReference type="CDD" id="cd07571">
    <property type="entry name" value="ALP_N-acyl_transferase"/>
    <property type="match status" value="1"/>
</dbReference>
<keyword evidence="7" id="KW-0012">Acyltransferase</keyword>
<dbReference type="Pfam" id="PF00795">
    <property type="entry name" value="CN_hydrolase"/>
    <property type="match status" value="1"/>
</dbReference>